<keyword evidence="1" id="KW-1133">Transmembrane helix</keyword>
<accession>A0A0E9WT32</accession>
<feature type="transmembrane region" description="Helical" evidence="1">
    <location>
        <begin position="29"/>
        <end position="48"/>
    </location>
</feature>
<protein>
    <submittedName>
        <fullName evidence="2">Uncharacterized protein</fullName>
    </submittedName>
</protein>
<evidence type="ECO:0000313" key="2">
    <source>
        <dbReference type="EMBL" id="JAH92710.1"/>
    </source>
</evidence>
<feature type="transmembrane region" description="Helical" evidence="1">
    <location>
        <begin position="5"/>
        <end position="23"/>
    </location>
</feature>
<name>A0A0E9WT32_ANGAN</name>
<keyword evidence="1" id="KW-0812">Transmembrane</keyword>
<reference evidence="2" key="2">
    <citation type="journal article" date="2015" name="Fish Shellfish Immunol.">
        <title>Early steps in the European eel (Anguilla anguilla)-Vibrio vulnificus interaction in the gills: Role of the RtxA13 toxin.</title>
        <authorList>
            <person name="Callol A."/>
            <person name="Pajuelo D."/>
            <person name="Ebbesson L."/>
            <person name="Teles M."/>
            <person name="MacKenzie S."/>
            <person name="Amaro C."/>
        </authorList>
    </citation>
    <scope>NUCLEOTIDE SEQUENCE</scope>
</reference>
<dbReference type="EMBL" id="GBXM01015867">
    <property type="protein sequence ID" value="JAH92710.1"/>
    <property type="molecule type" value="Transcribed_RNA"/>
</dbReference>
<dbReference type="AlphaFoldDB" id="A0A0E9WT32"/>
<proteinExistence type="predicted"/>
<organism evidence="2">
    <name type="scientific">Anguilla anguilla</name>
    <name type="common">European freshwater eel</name>
    <name type="synonym">Muraena anguilla</name>
    <dbReference type="NCBI Taxonomy" id="7936"/>
    <lineage>
        <taxon>Eukaryota</taxon>
        <taxon>Metazoa</taxon>
        <taxon>Chordata</taxon>
        <taxon>Craniata</taxon>
        <taxon>Vertebrata</taxon>
        <taxon>Euteleostomi</taxon>
        <taxon>Actinopterygii</taxon>
        <taxon>Neopterygii</taxon>
        <taxon>Teleostei</taxon>
        <taxon>Anguilliformes</taxon>
        <taxon>Anguillidae</taxon>
        <taxon>Anguilla</taxon>
    </lineage>
</organism>
<sequence>MAKVLLAIVFSCFFFVFLWYFFVCGKNRLFTSFYILRVWCALLMGSYLKIPHY</sequence>
<keyword evidence="1" id="KW-0472">Membrane</keyword>
<reference evidence="2" key="1">
    <citation type="submission" date="2014-11" db="EMBL/GenBank/DDBJ databases">
        <authorList>
            <person name="Amaro Gonzalez C."/>
        </authorList>
    </citation>
    <scope>NUCLEOTIDE SEQUENCE</scope>
</reference>
<evidence type="ECO:0000256" key="1">
    <source>
        <dbReference type="SAM" id="Phobius"/>
    </source>
</evidence>